<sequence>MSQPTKIYNQFDVVVVPFPFTDTSTTKRRPALIISEQIAFNTPMQKSVMAMITTATHQPWALDVNISDLSAAGLNSPSIVRMKLFTLDHTLIVRPIGHLSPTDADEVIKSIGKLVSLNHPSS</sequence>
<dbReference type="Pfam" id="PF02452">
    <property type="entry name" value="PemK_toxin"/>
    <property type="match status" value="1"/>
</dbReference>
<comment type="similarity">
    <text evidence="1">Belongs to the PemK/MazF family.</text>
</comment>
<evidence type="ECO:0000256" key="2">
    <source>
        <dbReference type="ARBA" id="ARBA00022649"/>
    </source>
</evidence>
<reference evidence="3" key="2">
    <citation type="journal article" date="2022" name="Microbiol. Resour. Announc.">
        <title>Metagenome Sequencing to Explore Phylogenomics of Terrestrial Cyanobacteria.</title>
        <authorList>
            <person name="Ward R.D."/>
            <person name="Stajich J.E."/>
            <person name="Johansen J.R."/>
            <person name="Huntemann M."/>
            <person name="Clum A."/>
            <person name="Foster B."/>
            <person name="Foster B."/>
            <person name="Roux S."/>
            <person name="Palaniappan K."/>
            <person name="Varghese N."/>
            <person name="Mukherjee S."/>
            <person name="Reddy T.B.K."/>
            <person name="Daum C."/>
            <person name="Copeland A."/>
            <person name="Chen I.A."/>
            <person name="Ivanova N.N."/>
            <person name="Kyrpides N.C."/>
            <person name="Shapiro N."/>
            <person name="Eloe-Fadrosh E.A."/>
            <person name="Pietrasiak N."/>
        </authorList>
    </citation>
    <scope>NUCLEOTIDE SEQUENCE</scope>
    <source>
        <strain evidence="3">GSE-NOS-MK-12-04C</strain>
    </source>
</reference>
<name>A0A951QMC0_9CYAN</name>
<dbReference type="EMBL" id="JAHHGZ010000010">
    <property type="protein sequence ID" value="MBW4668086.1"/>
    <property type="molecule type" value="Genomic_DNA"/>
</dbReference>
<dbReference type="Proteomes" id="UP000729701">
    <property type="component" value="Unassembled WGS sequence"/>
</dbReference>
<evidence type="ECO:0000313" key="3">
    <source>
        <dbReference type="EMBL" id="MBW4668086.1"/>
    </source>
</evidence>
<organism evidence="3 4">
    <name type="scientific">Cyanomargarita calcarea GSE-NOS-MK-12-04C</name>
    <dbReference type="NCBI Taxonomy" id="2839659"/>
    <lineage>
        <taxon>Bacteria</taxon>
        <taxon>Bacillati</taxon>
        <taxon>Cyanobacteriota</taxon>
        <taxon>Cyanophyceae</taxon>
        <taxon>Nostocales</taxon>
        <taxon>Cyanomargaritaceae</taxon>
        <taxon>Cyanomargarita</taxon>
    </lineage>
</organism>
<dbReference type="AlphaFoldDB" id="A0A951QMC0"/>
<comment type="caution">
    <text evidence="3">The sequence shown here is derived from an EMBL/GenBank/DDBJ whole genome shotgun (WGS) entry which is preliminary data.</text>
</comment>
<evidence type="ECO:0000256" key="1">
    <source>
        <dbReference type="ARBA" id="ARBA00007521"/>
    </source>
</evidence>
<dbReference type="InterPro" id="IPR011067">
    <property type="entry name" value="Plasmid_toxin/cell-grow_inhib"/>
</dbReference>
<gene>
    <name evidence="3" type="ORF">KME60_11850</name>
</gene>
<dbReference type="SUPFAM" id="SSF50118">
    <property type="entry name" value="Cell growth inhibitor/plasmid maintenance toxic component"/>
    <property type="match status" value="1"/>
</dbReference>
<reference evidence="3" key="1">
    <citation type="submission" date="2021-05" db="EMBL/GenBank/DDBJ databases">
        <authorList>
            <person name="Pietrasiak N."/>
            <person name="Ward R."/>
            <person name="Stajich J.E."/>
            <person name="Kurbessoian T."/>
        </authorList>
    </citation>
    <scope>NUCLEOTIDE SEQUENCE</scope>
    <source>
        <strain evidence="3">GSE-NOS-MK-12-04C</strain>
    </source>
</reference>
<dbReference type="Gene3D" id="2.30.30.110">
    <property type="match status" value="1"/>
</dbReference>
<keyword evidence="2" id="KW-1277">Toxin-antitoxin system</keyword>
<proteinExistence type="inferred from homology"/>
<protein>
    <submittedName>
        <fullName evidence="3">Type II toxin-antitoxin system PemK/MazF family toxin</fullName>
    </submittedName>
</protein>
<accession>A0A951QMC0</accession>
<evidence type="ECO:0000313" key="4">
    <source>
        <dbReference type="Proteomes" id="UP000729701"/>
    </source>
</evidence>
<dbReference type="InterPro" id="IPR003477">
    <property type="entry name" value="PemK-like"/>
</dbReference>
<dbReference type="GO" id="GO:0003677">
    <property type="term" value="F:DNA binding"/>
    <property type="evidence" value="ECO:0007669"/>
    <property type="project" value="InterPro"/>
</dbReference>